<dbReference type="InterPro" id="IPR006148">
    <property type="entry name" value="Glc/Gal-6P_isomerase"/>
</dbReference>
<evidence type="ECO:0000259" key="3">
    <source>
        <dbReference type="Pfam" id="PF01182"/>
    </source>
</evidence>
<dbReference type="Proteomes" id="UP001215216">
    <property type="component" value="Chromosome"/>
</dbReference>
<gene>
    <name evidence="4" type="ORF">P7079_06575</name>
</gene>
<dbReference type="SUPFAM" id="SSF100950">
    <property type="entry name" value="NagB/RpiA/CoA transferase-like"/>
    <property type="match status" value="1"/>
</dbReference>
<proteinExistence type="predicted"/>
<keyword evidence="5" id="KW-1185">Reference proteome</keyword>
<organism evidence="4 5">
    <name type="scientific">Arcanobacterium canis</name>
    <dbReference type="NCBI Taxonomy" id="999183"/>
    <lineage>
        <taxon>Bacteria</taxon>
        <taxon>Bacillati</taxon>
        <taxon>Actinomycetota</taxon>
        <taxon>Actinomycetes</taxon>
        <taxon>Actinomycetales</taxon>
        <taxon>Actinomycetaceae</taxon>
        <taxon>Arcanobacterium</taxon>
    </lineage>
</organism>
<dbReference type="PANTHER" id="PTHR11280">
    <property type="entry name" value="GLUCOSAMINE-6-PHOSPHATE ISOMERASE"/>
    <property type="match status" value="1"/>
</dbReference>
<protein>
    <submittedName>
        <fullName evidence="4">Glucosamine-6-phosphate deaminase</fullName>
    </submittedName>
</protein>
<dbReference type="InterPro" id="IPR004547">
    <property type="entry name" value="Glucosamine6P_isomerase"/>
</dbReference>
<evidence type="ECO:0000256" key="1">
    <source>
        <dbReference type="ARBA" id="ARBA00022801"/>
    </source>
</evidence>
<dbReference type="Pfam" id="PF01182">
    <property type="entry name" value="Glucosamine_iso"/>
    <property type="match status" value="1"/>
</dbReference>
<dbReference type="PANTHER" id="PTHR11280:SF5">
    <property type="entry name" value="GLUCOSAMINE-6-PHOSPHATE ISOMERASE"/>
    <property type="match status" value="1"/>
</dbReference>
<dbReference type="InterPro" id="IPR037171">
    <property type="entry name" value="NagB/RpiA_transferase-like"/>
</dbReference>
<keyword evidence="1" id="KW-0378">Hydrolase</keyword>
<dbReference type="CDD" id="cd01399">
    <property type="entry name" value="GlcN6P_deaminase"/>
    <property type="match status" value="1"/>
</dbReference>
<evidence type="ECO:0000313" key="4">
    <source>
        <dbReference type="EMBL" id="WFM83056.1"/>
    </source>
</evidence>
<dbReference type="Gene3D" id="3.40.50.1360">
    <property type="match status" value="1"/>
</dbReference>
<name>A0ABY8G157_9ACTO</name>
<evidence type="ECO:0000256" key="2">
    <source>
        <dbReference type="ARBA" id="ARBA00023277"/>
    </source>
</evidence>
<accession>A0ABY8G157</accession>
<reference evidence="4 5" key="1">
    <citation type="submission" date="2023-03" db="EMBL/GenBank/DDBJ databases">
        <title>Complete genome of Arcanobacterium canis strain DSM 25104 isolated in 2010 from a canine otitis externa in Germany.</title>
        <authorList>
            <person name="Borowiak M."/>
            <person name="Kreitlow A."/>
            <person name="Malorny B."/>
            <person name="Laemmler C."/>
            <person name="Prenger-Berninghoff E."/>
            <person name="Ploetz M."/>
            <person name="Abdulmawjood A."/>
        </authorList>
    </citation>
    <scope>NUCLEOTIDE SEQUENCE [LARGE SCALE GENOMIC DNA]</scope>
    <source>
        <strain evidence="4 5">DSM 25104</strain>
    </source>
</reference>
<keyword evidence="2" id="KW-0119">Carbohydrate metabolism</keyword>
<sequence>MQVGIFSTQEAAADYAAEHIIHVINSASDPVLGVATGSTPLALYERLRAAHAAGTFSLEGKQAIALDEYVGIADDHPERYRNVLRTELVGPEKTGLADELLFTPDSSSSDPVQAAAEYDAKIRELGGATIQILGIGADGHIAFNEPGGSLVSRTHVDVLTAQTRTDNARFFDNDLDKVPTESISQGLGTIMEAKEVILLAFGENKARAVKELVEGAVSAKWPATVLQMHAKVTVLVDEAAASQLELADFYTERWNARH</sequence>
<evidence type="ECO:0000313" key="5">
    <source>
        <dbReference type="Proteomes" id="UP001215216"/>
    </source>
</evidence>
<dbReference type="RefSeq" id="WP_278012482.1">
    <property type="nucleotide sequence ID" value="NZ_CP121208.1"/>
</dbReference>
<dbReference type="EMBL" id="CP121208">
    <property type="protein sequence ID" value="WFM83056.1"/>
    <property type="molecule type" value="Genomic_DNA"/>
</dbReference>
<feature type="domain" description="Glucosamine/galactosamine-6-phosphate isomerase" evidence="3">
    <location>
        <begin position="10"/>
        <end position="231"/>
    </location>
</feature>